<dbReference type="Proteomes" id="UP000577362">
    <property type="component" value="Unassembled WGS sequence"/>
</dbReference>
<dbReference type="AlphaFoldDB" id="A0A840C965"/>
<evidence type="ECO:0000313" key="1">
    <source>
        <dbReference type="EMBL" id="MBB4020118.1"/>
    </source>
</evidence>
<keyword evidence="2" id="KW-1185">Reference proteome</keyword>
<organism evidence="1 2">
    <name type="scientific">Chelatococcus caeni</name>
    <dbReference type="NCBI Taxonomy" id="1348468"/>
    <lineage>
        <taxon>Bacteria</taxon>
        <taxon>Pseudomonadati</taxon>
        <taxon>Pseudomonadota</taxon>
        <taxon>Alphaproteobacteria</taxon>
        <taxon>Hyphomicrobiales</taxon>
        <taxon>Chelatococcaceae</taxon>
        <taxon>Chelatococcus</taxon>
    </lineage>
</organism>
<accession>A0A840C965</accession>
<dbReference type="RefSeq" id="WP_183318994.1">
    <property type="nucleotide sequence ID" value="NZ_JACIEN010000012.1"/>
</dbReference>
<dbReference type="EMBL" id="JACIEN010000012">
    <property type="protein sequence ID" value="MBB4020118.1"/>
    <property type="molecule type" value="Genomic_DNA"/>
</dbReference>
<protein>
    <submittedName>
        <fullName evidence="1">Uncharacterized protein</fullName>
    </submittedName>
</protein>
<reference evidence="1 2" key="1">
    <citation type="submission" date="2020-08" db="EMBL/GenBank/DDBJ databases">
        <title>Genomic Encyclopedia of Type Strains, Phase IV (KMG-IV): sequencing the most valuable type-strain genomes for metagenomic binning, comparative biology and taxonomic classification.</title>
        <authorList>
            <person name="Goeker M."/>
        </authorList>
    </citation>
    <scope>NUCLEOTIDE SEQUENCE [LARGE SCALE GENOMIC DNA]</scope>
    <source>
        <strain evidence="1 2">DSM 103737</strain>
    </source>
</reference>
<comment type="caution">
    <text evidence="1">The sequence shown here is derived from an EMBL/GenBank/DDBJ whole genome shotgun (WGS) entry which is preliminary data.</text>
</comment>
<name>A0A840C965_9HYPH</name>
<proteinExistence type="predicted"/>
<gene>
    <name evidence="1" type="ORF">GGR16_005182</name>
</gene>
<sequence length="287" mass="32518">MMKLMRRLVIDSSMLQSEDLRLFLNASAANFAVLPDFVWFELYKQESIEAIVAGMSVIGDFPEQVIVLKPGKEIVEIDPRTPNMTSSMQRSDVAHQIRGMVAILDGPDRDEPGVRAQLERLWSGAVNALSGMLEGAHDILVSLPEMAEQMFTPQHLRIIRRNTRYTPEMFSSIFGAADQIWETLSGGDQDSTCPAPEELRTQAYLYRYSLAIVIYLLWWVKNGNQTPKRLDRARNDLIDLSFAVYGTYYEGLMTADKKLDWTHQNLSLALNAIGAEVPAIRYWRPSS</sequence>
<evidence type="ECO:0000313" key="2">
    <source>
        <dbReference type="Proteomes" id="UP000577362"/>
    </source>
</evidence>